<dbReference type="InterPro" id="IPR040582">
    <property type="entry name" value="OB_MalK-like"/>
</dbReference>
<gene>
    <name evidence="8" type="ORF">GCM10010171_01080</name>
</gene>
<dbReference type="Pfam" id="PF00005">
    <property type="entry name" value="ABC_tran"/>
    <property type="match status" value="1"/>
</dbReference>
<dbReference type="GO" id="GO:0005524">
    <property type="term" value="F:ATP binding"/>
    <property type="evidence" value="ECO:0007669"/>
    <property type="project" value="UniProtKB-KW"/>
</dbReference>
<evidence type="ECO:0000256" key="2">
    <source>
        <dbReference type="ARBA" id="ARBA00022475"/>
    </source>
</evidence>
<accession>A0A918G1F7</accession>
<dbReference type="NCBIfam" id="NF008653">
    <property type="entry name" value="PRK11650.1"/>
    <property type="match status" value="1"/>
</dbReference>
<dbReference type="Pfam" id="PF17912">
    <property type="entry name" value="OB_MalK"/>
    <property type="match status" value="1"/>
</dbReference>
<dbReference type="Gene3D" id="3.40.50.300">
    <property type="entry name" value="P-loop containing nucleotide triphosphate hydrolases"/>
    <property type="match status" value="1"/>
</dbReference>
<dbReference type="PANTHER" id="PTHR43875">
    <property type="entry name" value="MALTODEXTRIN IMPORT ATP-BINDING PROTEIN MSMX"/>
    <property type="match status" value="1"/>
</dbReference>
<dbReference type="SUPFAM" id="SSF52540">
    <property type="entry name" value="P-loop containing nucleoside triphosphate hydrolases"/>
    <property type="match status" value="1"/>
</dbReference>
<dbReference type="GO" id="GO:0008643">
    <property type="term" value="P:carbohydrate transport"/>
    <property type="evidence" value="ECO:0007669"/>
    <property type="project" value="InterPro"/>
</dbReference>
<dbReference type="PANTHER" id="PTHR43875:SF15">
    <property type="entry name" value="TREHALOSE IMPORT ATP-BINDING PROTEIN SUGC"/>
    <property type="match status" value="1"/>
</dbReference>
<reference evidence="8" key="2">
    <citation type="submission" date="2020-09" db="EMBL/GenBank/DDBJ databases">
        <authorList>
            <person name="Sun Q."/>
            <person name="Ohkuma M."/>
        </authorList>
    </citation>
    <scope>NUCLEOTIDE SEQUENCE</scope>
    <source>
        <strain evidence="8">JCM 3276</strain>
    </source>
</reference>
<keyword evidence="1" id="KW-0813">Transport</keyword>
<dbReference type="Gene3D" id="2.40.50.140">
    <property type="entry name" value="Nucleic acid-binding proteins"/>
    <property type="match status" value="1"/>
</dbReference>
<dbReference type="GO" id="GO:0140359">
    <property type="term" value="F:ABC-type transporter activity"/>
    <property type="evidence" value="ECO:0007669"/>
    <property type="project" value="InterPro"/>
</dbReference>
<evidence type="ECO:0000256" key="1">
    <source>
        <dbReference type="ARBA" id="ARBA00022448"/>
    </source>
</evidence>
<evidence type="ECO:0000256" key="6">
    <source>
        <dbReference type="ARBA" id="ARBA00023136"/>
    </source>
</evidence>
<dbReference type="RefSeq" id="WP_189208301.1">
    <property type="nucleotide sequence ID" value="NZ_BMRB01000001.1"/>
</dbReference>
<proteinExistence type="predicted"/>
<dbReference type="PROSITE" id="PS00211">
    <property type="entry name" value="ABC_TRANSPORTER_1"/>
    <property type="match status" value="1"/>
</dbReference>
<evidence type="ECO:0000313" key="9">
    <source>
        <dbReference type="Proteomes" id="UP000660680"/>
    </source>
</evidence>
<dbReference type="GO" id="GO:0055052">
    <property type="term" value="C:ATP-binding cassette (ABC) transporter complex, substrate-binding subunit-containing"/>
    <property type="evidence" value="ECO:0007669"/>
    <property type="project" value="TreeGrafter"/>
</dbReference>
<dbReference type="InterPro" id="IPR008995">
    <property type="entry name" value="Mo/tungstate-bd_C_term_dom"/>
</dbReference>
<dbReference type="InterPro" id="IPR027417">
    <property type="entry name" value="P-loop_NTPase"/>
</dbReference>
<evidence type="ECO:0000313" key="8">
    <source>
        <dbReference type="EMBL" id="GGS13132.1"/>
    </source>
</evidence>
<dbReference type="InterPro" id="IPR003593">
    <property type="entry name" value="AAA+_ATPase"/>
</dbReference>
<evidence type="ECO:0000256" key="3">
    <source>
        <dbReference type="ARBA" id="ARBA00022741"/>
    </source>
</evidence>
<reference evidence="8" key="1">
    <citation type="journal article" date="2014" name="Int. J. Syst. Evol. Microbiol.">
        <title>Complete genome sequence of Corynebacterium casei LMG S-19264T (=DSM 44701T), isolated from a smear-ripened cheese.</title>
        <authorList>
            <consortium name="US DOE Joint Genome Institute (JGI-PGF)"/>
            <person name="Walter F."/>
            <person name="Albersmeier A."/>
            <person name="Kalinowski J."/>
            <person name="Ruckert C."/>
        </authorList>
    </citation>
    <scope>NUCLEOTIDE SEQUENCE</scope>
    <source>
        <strain evidence="8">JCM 3276</strain>
    </source>
</reference>
<comment type="caution">
    <text evidence="8">The sequence shown here is derived from an EMBL/GenBank/DDBJ whole genome shotgun (WGS) entry which is preliminary data.</text>
</comment>
<dbReference type="PROSITE" id="PS50893">
    <property type="entry name" value="ABC_TRANSPORTER_2"/>
    <property type="match status" value="1"/>
</dbReference>
<keyword evidence="2" id="KW-1003">Cell membrane</keyword>
<dbReference type="InterPro" id="IPR017871">
    <property type="entry name" value="ABC_transporter-like_CS"/>
</dbReference>
<feature type="domain" description="ABC transporter" evidence="7">
    <location>
        <begin position="4"/>
        <end position="235"/>
    </location>
</feature>
<dbReference type="InterPro" id="IPR015855">
    <property type="entry name" value="ABC_transpr_MalK-like"/>
</dbReference>
<organism evidence="8 9">
    <name type="scientific">Actinokineospora fastidiosa</name>
    <dbReference type="NCBI Taxonomy" id="1816"/>
    <lineage>
        <taxon>Bacteria</taxon>
        <taxon>Bacillati</taxon>
        <taxon>Actinomycetota</taxon>
        <taxon>Actinomycetes</taxon>
        <taxon>Pseudonocardiales</taxon>
        <taxon>Pseudonocardiaceae</taxon>
        <taxon>Actinokineospora</taxon>
    </lineage>
</organism>
<dbReference type="EMBL" id="BMRB01000001">
    <property type="protein sequence ID" value="GGS13132.1"/>
    <property type="molecule type" value="Genomic_DNA"/>
</dbReference>
<keyword evidence="9" id="KW-1185">Reference proteome</keyword>
<keyword evidence="6" id="KW-0472">Membrane</keyword>
<dbReference type="InterPro" id="IPR047641">
    <property type="entry name" value="ABC_transpr_MalK/UgpC-like"/>
</dbReference>
<dbReference type="GO" id="GO:0016887">
    <property type="term" value="F:ATP hydrolysis activity"/>
    <property type="evidence" value="ECO:0007669"/>
    <property type="project" value="InterPro"/>
</dbReference>
<protein>
    <submittedName>
        <fullName evidence="8">ABC transporter ATP-binding protein</fullName>
    </submittedName>
</protein>
<dbReference type="SUPFAM" id="SSF50331">
    <property type="entry name" value="MOP-like"/>
    <property type="match status" value="1"/>
</dbReference>
<sequence length="393" mass="43029">MAEIVLDKVSKQYPDGALAVSDVDLTIADGEFIILVGPSGCGKSTTLNMIAGLEDITSGELRIDGERVNERAPKDRDIAMVFQSYALYPHMTVRENMAFPLRLAKVDDKTVRAKVDEAARILDLTQHLDRRPSNLSGGQRQRVAMGRAIVRDPKAFLMDEPLSNLDAKLRVQMRTSVAKIQKKLGTTTVYVTHDQTEAMTLGDRVVVMRGGLVQQIGSPQFLYEQPVNLFVAGFIGSPSMNFVPARLENSSVSSPLGNFPLTDRIRTLLEDADAPREVIMGLRPEHFEDATLLDDTAMSGGATFESTVDVLESMGSDKFAYFTLEGEMATSAELEELAADAGASDLSADGTQIITRLSASSQAKEGHPARIWFDTDKIHLFDPHNGRNFTYAD</sequence>
<dbReference type="InterPro" id="IPR012340">
    <property type="entry name" value="NA-bd_OB-fold"/>
</dbReference>
<evidence type="ECO:0000256" key="5">
    <source>
        <dbReference type="ARBA" id="ARBA00022967"/>
    </source>
</evidence>
<evidence type="ECO:0000256" key="4">
    <source>
        <dbReference type="ARBA" id="ARBA00022840"/>
    </source>
</evidence>
<keyword evidence="5" id="KW-1278">Translocase</keyword>
<dbReference type="InterPro" id="IPR003439">
    <property type="entry name" value="ABC_transporter-like_ATP-bd"/>
</dbReference>
<dbReference type="FunFam" id="3.40.50.300:FF:000042">
    <property type="entry name" value="Maltose/maltodextrin ABC transporter, ATP-binding protein"/>
    <property type="match status" value="1"/>
</dbReference>
<dbReference type="Gene3D" id="2.40.50.100">
    <property type="match status" value="1"/>
</dbReference>
<dbReference type="CDD" id="cd03301">
    <property type="entry name" value="ABC_MalK_N"/>
    <property type="match status" value="1"/>
</dbReference>
<evidence type="ECO:0000259" key="7">
    <source>
        <dbReference type="PROSITE" id="PS50893"/>
    </source>
</evidence>
<keyword evidence="3" id="KW-0547">Nucleotide-binding</keyword>
<dbReference type="AlphaFoldDB" id="A0A918G1F7"/>
<name>A0A918G1F7_9PSEU</name>
<dbReference type="Proteomes" id="UP000660680">
    <property type="component" value="Unassembled WGS sequence"/>
</dbReference>
<dbReference type="SMART" id="SM00382">
    <property type="entry name" value="AAA"/>
    <property type="match status" value="1"/>
</dbReference>
<keyword evidence="4 8" id="KW-0067">ATP-binding</keyword>